<name>A0A4Z0GTE6_9BACL</name>
<evidence type="ECO:0000256" key="2">
    <source>
        <dbReference type="ARBA" id="ARBA00011903"/>
    </source>
</evidence>
<comment type="caution">
    <text evidence="10">The sequence shown here is derived from an EMBL/GenBank/DDBJ whole genome shotgun (WGS) entry which is preliminary data.</text>
</comment>
<dbReference type="GO" id="GO:0042802">
    <property type="term" value="F:identical protein binding"/>
    <property type="evidence" value="ECO:0007669"/>
    <property type="project" value="UniProtKB-ARBA"/>
</dbReference>
<dbReference type="FunFam" id="3.40.50.300:FF:000527">
    <property type="entry name" value="Tyrosine-protein kinase etk"/>
    <property type="match status" value="1"/>
</dbReference>
<evidence type="ECO:0000256" key="4">
    <source>
        <dbReference type="ARBA" id="ARBA00022741"/>
    </source>
</evidence>
<comment type="catalytic activity">
    <reaction evidence="8">
        <text>L-tyrosyl-[protein] + ATP = O-phospho-L-tyrosyl-[protein] + ADP + H(+)</text>
        <dbReference type="Rhea" id="RHEA:10596"/>
        <dbReference type="Rhea" id="RHEA-COMP:10136"/>
        <dbReference type="Rhea" id="RHEA-COMP:20101"/>
        <dbReference type="ChEBI" id="CHEBI:15378"/>
        <dbReference type="ChEBI" id="CHEBI:30616"/>
        <dbReference type="ChEBI" id="CHEBI:46858"/>
        <dbReference type="ChEBI" id="CHEBI:61978"/>
        <dbReference type="ChEBI" id="CHEBI:456216"/>
        <dbReference type="EC" id="2.7.10.2"/>
    </reaction>
</comment>
<evidence type="ECO:0000256" key="8">
    <source>
        <dbReference type="ARBA" id="ARBA00051245"/>
    </source>
</evidence>
<evidence type="ECO:0000256" key="6">
    <source>
        <dbReference type="ARBA" id="ARBA00022840"/>
    </source>
</evidence>
<keyword evidence="6" id="KW-0067">ATP-binding</keyword>
<keyword evidence="4" id="KW-0547">Nucleotide-binding</keyword>
<evidence type="ECO:0000259" key="9">
    <source>
        <dbReference type="Pfam" id="PF13614"/>
    </source>
</evidence>
<dbReference type="InterPro" id="IPR050445">
    <property type="entry name" value="Bact_polysacc_biosynth/exp"/>
</dbReference>
<dbReference type="Gene3D" id="3.40.50.300">
    <property type="entry name" value="P-loop containing nucleotide triphosphate hydrolases"/>
    <property type="match status" value="1"/>
</dbReference>
<dbReference type="GO" id="GO:0005886">
    <property type="term" value="C:plasma membrane"/>
    <property type="evidence" value="ECO:0007669"/>
    <property type="project" value="TreeGrafter"/>
</dbReference>
<dbReference type="NCBIfam" id="TIGR01007">
    <property type="entry name" value="eps_fam"/>
    <property type="match status" value="1"/>
</dbReference>
<dbReference type="PANTHER" id="PTHR32309:SF13">
    <property type="entry name" value="FERRIC ENTEROBACTIN TRANSPORT PROTEIN FEPE"/>
    <property type="match status" value="1"/>
</dbReference>
<dbReference type="GO" id="GO:0004715">
    <property type="term" value="F:non-membrane spanning protein tyrosine kinase activity"/>
    <property type="evidence" value="ECO:0007669"/>
    <property type="project" value="UniProtKB-EC"/>
</dbReference>
<protein>
    <recommendedName>
        <fullName evidence="2">non-specific protein-tyrosine kinase</fullName>
        <ecNumber evidence="2">2.7.10.2</ecNumber>
    </recommendedName>
</protein>
<evidence type="ECO:0000256" key="3">
    <source>
        <dbReference type="ARBA" id="ARBA00022679"/>
    </source>
</evidence>
<dbReference type="Pfam" id="PF13614">
    <property type="entry name" value="AAA_31"/>
    <property type="match status" value="1"/>
</dbReference>
<keyword evidence="3 10" id="KW-0808">Transferase</keyword>
<evidence type="ECO:0000256" key="5">
    <source>
        <dbReference type="ARBA" id="ARBA00022777"/>
    </source>
</evidence>
<dbReference type="RefSeq" id="WP_135347366.1">
    <property type="nucleotide sequence ID" value="NZ_SRJD01000002.1"/>
</dbReference>
<comment type="similarity">
    <text evidence="1">Belongs to the CpsD/CapB family.</text>
</comment>
<feature type="domain" description="AAA" evidence="9">
    <location>
        <begin position="50"/>
        <end position="187"/>
    </location>
</feature>
<dbReference type="InterPro" id="IPR025669">
    <property type="entry name" value="AAA_dom"/>
</dbReference>
<organism evidence="10 11">
    <name type="scientific">Sporolactobacillus shoreae</name>
    <dbReference type="NCBI Taxonomy" id="1465501"/>
    <lineage>
        <taxon>Bacteria</taxon>
        <taxon>Bacillati</taxon>
        <taxon>Bacillota</taxon>
        <taxon>Bacilli</taxon>
        <taxon>Bacillales</taxon>
        <taxon>Sporolactobacillaceae</taxon>
        <taxon>Sporolactobacillus</taxon>
    </lineage>
</organism>
<evidence type="ECO:0000313" key="11">
    <source>
        <dbReference type="Proteomes" id="UP000298347"/>
    </source>
</evidence>
<evidence type="ECO:0000256" key="1">
    <source>
        <dbReference type="ARBA" id="ARBA00007316"/>
    </source>
</evidence>
<evidence type="ECO:0000256" key="7">
    <source>
        <dbReference type="ARBA" id="ARBA00023137"/>
    </source>
</evidence>
<dbReference type="GO" id="GO:0005524">
    <property type="term" value="F:ATP binding"/>
    <property type="evidence" value="ECO:0007669"/>
    <property type="project" value="UniProtKB-KW"/>
</dbReference>
<dbReference type="OrthoDB" id="9794577at2"/>
<dbReference type="InterPro" id="IPR027417">
    <property type="entry name" value="P-loop_NTPase"/>
</dbReference>
<keyword evidence="7" id="KW-0829">Tyrosine-protein kinase</keyword>
<reference evidence="10 11" key="1">
    <citation type="journal article" date="2015" name="Int. J. Syst. Evol. Microbiol.">
        <title>Sporolactobacillus shoreae sp. nov. and Sporolactobacillus spathodeae sp. nov., two spore-forming lactic acid bacteria isolated from tree barks in Thailand.</title>
        <authorList>
            <person name="Thamacharoensuk T."/>
            <person name="Kitahara M."/>
            <person name="Ohkuma M."/>
            <person name="Thongchul N."/>
            <person name="Tanasupawat S."/>
        </authorList>
    </citation>
    <scope>NUCLEOTIDE SEQUENCE [LARGE SCALE GENOMIC DNA]</scope>
    <source>
        <strain evidence="10 11">BK92</strain>
    </source>
</reference>
<dbReference type="EMBL" id="SRJD01000002">
    <property type="protein sequence ID" value="TGA99971.1"/>
    <property type="molecule type" value="Genomic_DNA"/>
</dbReference>
<proteinExistence type="inferred from homology"/>
<keyword evidence="11" id="KW-1185">Reference proteome</keyword>
<accession>A0A4Z0GTE6</accession>
<dbReference type="EC" id="2.7.10.2" evidence="2"/>
<dbReference type="Proteomes" id="UP000298347">
    <property type="component" value="Unassembled WGS sequence"/>
</dbReference>
<dbReference type="SUPFAM" id="SSF52540">
    <property type="entry name" value="P-loop containing nucleoside triphosphate hydrolases"/>
    <property type="match status" value="1"/>
</dbReference>
<dbReference type="AlphaFoldDB" id="A0A4Z0GTE6"/>
<dbReference type="CDD" id="cd05387">
    <property type="entry name" value="BY-kinase"/>
    <property type="match status" value="1"/>
</dbReference>
<dbReference type="PANTHER" id="PTHR32309">
    <property type="entry name" value="TYROSINE-PROTEIN KINASE"/>
    <property type="match status" value="1"/>
</dbReference>
<sequence>MRRRMNRGKRKTHPLIAYFRKDSSFSEQYRTLRTNLSFAKAGGGMKTYMVTSAEKGDGKSTTASNLAIVMAQQGKEVLLIDADIRKPSQHYSFRTENQKGLTNLLTAQDPFDEVLQSTVVDHLTLLSSGPAAPNPADLLSSEDMAGIIEQAKERFDQVIIDSPPALAVADARLLANLCDGILLVVRSGSTEIDHASRAAEVFSEVRSKLLGVVLNDKKIKKRDQYDYYYGDR</sequence>
<dbReference type="InterPro" id="IPR005702">
    <property type="entry name" value="Wzc-like_C"/>
</dbReference>
<evidence type="ECO:0000313" key="10">
    <source>
        <dbReference type="EMBL" id="TGA99971.1"/>
    </source>
</evidence>
<gene>
    <name evidence="10" type="ORF">E4665_03205</name>
</gene>
<keyword evidence="5 10" id="KW-0418">Kinase</keyword>